<dbReference type="OrthoDB" id="283809at2"/>
<evidence type="ECO:0000313" key="2">
    <source>
        <dbReference type="Proteomes" id="UP000283095"/>
    </source>
</evidence>
<organism evidence="1 2">
    <name type="scientific">Peribacillus asahii</name>
    <dbReference type="NCBI Taxonomy" id="228899"/>
    <lineage>
        <taxon>Bacteria</taxon>
        <taxon>Bacillati</taxon>
        <taxon>Bacillota</taxon>
        <taxon>Bacilli</taxon>
        <taxon>Bacillales</taxon>
        <taxon>Bacillaceae</taxon>
        <taxon>Peribacillus</taxon>
    </lineage>
</organism>
<gene>
    <name evidence="1" type="ORF">BAOM_2373</name>
</gene>
<reference evidence="1 2" key="1">
    <citation type="submission" date="2018-01" db="EMBL/GenBank/DDBJ databases">
        <title>Bacillus asahii Genome sequencing and assembly.</title>
        <authorList>
            <person name="Jiang H."/>
            <person name="Feng Y."/>
            <person name="Zhao F."/>
            <person name="Lin X."/>
        </authorList>
    </citation>
    <scope>NUCLEOTIDE SEQUENCE [LARGE SCALE GENOMIC DNA]</scope>
    <source>
        <strain evidence="1 2">OM18</strain>
    </source>
</reference>
<dbReference type="AlphaFoldDB" id="A0A3T0KRA0"/>
<dbReference type="InterPro" id="IPR010998">
    <property type="entry name" value="Integrase_recombinase_N"/>
</dbReference>
<accession>A0A3T0KRA0</accession>
<name>A0A3T0KRA0_9BACI</name>
<dbReference type="EMBL" id="CP026095">
    <property type="protein sequence ID" value="AZV42982.1"/>
    <property type="molecule type" value="Genomic_DNA"/>
</dbReference>
<dbReference type="Gene3D" id="1.10.150.130">
    <property type="match status" value="1"/>
</dbReference>
<dbReference type="KEGG" id="pasa:BAOM_2373"/>
<dbReference type="Proteomes" id="UP000283095">
    <property type="component" value="Chromosome"/>
</dbReference>
<evidence type="ECO:0000313" key="1">
    <source>
        <dbReference type="EMBL" id="AZV42982.1"/>
    </source>
</evidence>
<dbReference type="RefSeq" id="WP_127760333.1">
    <property type="nucleotide sequence ID" value="NZ_CP026095.1"/>
</dbReference>
<sequence>MKFFNWLQHEGISKVEHIRDTQLSVLETLTKKNAEFYKEFLEEEIISTEKEKEQGIIKKRSVDAVARNINAIKSLFNYLTTETENEETGECYFYRNVFSKIKVFKKDETADEQKK</sequence>
<proteinExistence type="predicted"/>
<protein>
    <submittedName>
        <fullName evidence="1">Uncharacterized protein</fullName>
    </submittedName>
</protein>